<dbReference type="Proteomes" id="UP000199060">
    <property type="component" value="Unassembled WGS sequence"/>
</dbReference>
<name>A0A1G6WVQ5_9BACT</name>
<sequence>MAKKKKKQKLEPEELWEGDSPIIQGMGLFPESVSLTQNIGCASESQKKKVKSSH</sequence>
<evidence type="ECO:0000313" key="2">
    <source>
        <dbReference type="Proteomes" id="UP000199060"/>
    </source>
</evidence>
<protein>
    <submittedName>
        <fullName evidence="1">Uncharacterized protein</fullName>
    </submittedName>
</protein>
<proteinExistence type="predicted"/>
<keyword evidence="2" id="KW-1185">Reference proteome</keyword>
<organism evidence="1 2">
    <name type="scientific">Algoriphagus faecimaris</name>
    <dbReference type="NCBI Taxonomy" id="686796"/>
    <lineage>
        <taxon>Bacteria</taxon>
        <taxon>Pseudomonadati</taxon>
        <taxon>Bacteroidota</taxon>
        <taxon>Cytophagia</taxon>
        <taxon>Cytophagales</taxon>
        <taxon>Cyclobacteriaceae</taxon>
        <taxon>Algoriphagus</taxon>
    </lineage>
</organism>
<gene>
    <name evidence="1" type="ORF">SAMN04488104_104821</name>
</gene>
<dbReference type="EMBL" id="FNAC01000048">
    <property type="protein sequence ID" value="SDD69972.1"/>
    <property type="molecule type" value="Genomic_DNA"/>
</dbReference>
<accession>A0A1G6WVQ5</accession>
<dbReference type="STRING" id="686796.SAMN04488104_104821"/>
<dbReference type="RefSeq" id="WP_169712802.1">
    <property type="nucleotide sequence ID" value="NZ_FNAC01000048.1"/>
</dbReference>
<reference evidence="2" key="1">
    <citation type="submission" date="2016-10" db="EMBL/GenBank/DDBJ databases">
        <authorList>
            <person name="Varghese N."/>
            <person name="Submissions S."/>
        </authorList>
    </citation>
    <scope>NUCLEOTIDE SEQUENCE [LARGE SCALE GENOMIC DNA]</scope>
    <source>
        <strain evidence="2">DSM 23095</strain>
    </source>
</reference>
<evidence type="ECO:0000313" key="1">
    <source>
        <dbReference type="EMBL" id="SDD69972.1"/>
    </source>
</evidence>
<dbReference type="AlphaFoldDB" id="A0A1G6WVQ5"/>